<evidence type="ECO:0000313" key="6">
    <source>
        <dbReference type="Proteomes" id="UP000248689"/>
    </source>
</evidence>
<sequence>MKKSLSLLTVVLSSIISTSALASNEVNVYSYRQPYLIEPMLKDFEKQTGIKVNVIFADKGLVERVKKEGELSPADVLLTVDISRVMEIVKAGLAQKVNSKTLEKNIPAQFRDSNGEWFGLTSRARVIYSSKDRVGKLPAGFDYLDLAKPEYKGKVCVRSGKNSYNVSLFAAMIEHYGVERTKSFLEGLKANLAQKPQGGDRDQVKAIKEGICDYALGNSYYYGKMLEDEKQKAWAESAVINFPNGQFGTHVNISAVALAKHSPNKANAIKLIEFLSGDKAQSLYAELNHEYPVKLGVERSALVKGWGDYSADAIKLEDIAKNYEKALKLVDEVKFDDFGAK</sequence>
<dbReference type="CDD" id="cd13542">
    <property type="entry name" value="PBP2_FutA1_ilke"/>
    <property type="match status" value="1"/>
</dbReference>
<proteinExistence type="inferred from homology"/>
<dbReference type="PANTHER" id="PTHR30006">
    <property type="entry name" value="THIAMINE-BINDING PERIPLASMIC PROTEIN-RELATED"/>
    <property type="match status" value="1"/>
</dbReference>
<evidence type="ECO:0000256" key="4">
    <source>
        <dbReference type="SAM" id="SignalP"/>
    </source>
</evidence>
<protein>
    <submittedName>
        <fullName evidence="5">Iron ABC transporter substrate-binding protein</fullName>
    </submittedName>
</protein>
<feature type="chain" id="PRO_5016438470" evidence="4">
    <location>
        <begin position="23"/>
        <end position="341"/>
    </location>
</feature>
<dbReference type="RefSeq" id="WP_111750188.1">
    <property type="nucleotide sequence ID" value="NZ_PTPX01000014.1"/>
</dbReference>
<keyword evidence="3" id="KW-0408">Iron</keyword>
<comment type="caution">
    <text evidence="5">The sequence shown here is derived from an EMBL/GenBank/DDBJ whole genome shotgun (WGS) entry which is preliminary data.</text>
</comment>
<dbReference type="Gene3D" id="3.40.190.10">
    <property type="entry name" value="Periplasmic binding protein-like II"/>
    <property type="match status" value="2"/>
</dbReference>
<dbReference type="GO" id="GO:0030288">
    <property type="term" value="C:outer membrane-bounded periplasmic space"/>
    <property type="evidence" value="ECO:0007669"/>
    <property type="project" value="TreeGrafter"/>
</dbReference>
<name>A0A328BW92_9PAST</name>
<dbReference type="PIRSF" id="PIRSF002825">
    <property type="entry name" value="CfbpA"/>
    <property type="match status" value="1"/>
</dbReference>
<dbReference type="InterPro" id="IPR026045">
    <property type="entry name" value="Ferric-bd"/>
</dbReference>
<evidence type="ECO:0000313" key="5">
    <source>
        <dbReference type="EMBL" id="RAL18506.1"/>
    </source>
</evidence>
<dbReference type="PANTHER" id="PTHR30006:SF15">
    <property type="entry name" value="IRON-UTILIZATION PERIPLASMIC PROTEIN"/>
    <property type="match status" value="1"/>
</dbReference>
<dbReference type="EMBL" id="PTPX01000014">
    <property type="protein sequence ID" value="RAL18506.1"/>
    <property type="molecule type" value="Genomic_DNA"/>
</dbReference>
<gene>
    <name evidence="5" type="ORF">C5N92_07270</name>
</gene>
<accession>A0A328BW92</accession>
<feature type="signal peptide" evidence="4">
    <location>
        <begin position="1"/>
        <end position="22"/>
    </location>
</feature>
<evidence type="ECO:0000256" key="1">
    <source>
        <dbReference type="ARBA" id="ARBA00008520"/>
    </source>
</evidence>
<keyword evidence="3" id="KW-0479">Metal-binding</keyword>
<organism evidence="5 6">
    <name type="scientific">Glaesserella australis</name>
    <dbReference type="NCBI Taxonomy" id="2094024"/>
    <lineage>
        <taxon>Bacteria</taxon>
        <taxon>Pseudomonadati</taxon>
        <taxon>Pseudomonadota</taxon>
        <taxon>Gammaproteobacteria</taxon>
        <taxon>Pasteurellales</taxon>
        <taxon>Pasteurellaceae</taxon>
        <taxon>Glaesserella</taxon>
    </lineage>
</organism>
<dbReference type="AlphaFoldDB" id="A0A328BW92"/>
<dbReference type="Pfam" id="PF13343">
    <property type="entry name" value="SBP_bac_6"/>
    <property type="match status" value="1"/>
</dbReference>
<keyword evidence="6" id="KW-1185">Reference proteome</keyword>
<evidence type="ECO:0000256" key="3">
    <source>
        <dbReference type="PIRSR" id="PIRSR002825-1"/>
    </source>
</evidence>
<comment type="similarity">
    <text evidence="1">Belongs to the bacterial solute-binding protein 1 family.</text>
</comment>
<feature type="binding site" evidence="3">
    <location>
        <position position="221"/>
    </location>
    <ligand>
        <name>Fe cation</name>
        <dbReference type="ChEBI" id="CHEBI:24875"/>
    </ligand>
</feature>
<keyword evidence="2 4" id="KW-0732">Signal</keyword>
<dbReference type="OrthoDB" id="9769567at2"/>
<evidence type="ECO:0000256" key="2">
    <source>
        <dbReference type="ARBA" id="ARBA00022729"/>
    </source>
</evidence>
<reference evidence="6" key="1">
    <citation type="submission" date="2018-02" db="EMBL/GenBank/DDBJ databases">
        <title>Glaesserella australis sp. nov., isolated from the lungs of pigs.</title>
        <authorList>
            <person name="Turni C."/>
            <person name="Christensen H."/>
        </authorList>
    </citation>
    <scope>NUCLEOTIDE SEQUENCE [LARGE SCALE GENOMIC DNA]</scope>
    <source>
        <strain evidence="6">HS4635</strain>
    </source>
</reference>
<dbReference type="GO" id="GO:0046872">
    <property type="term" value="F:metal ion binding"/>
    <property type="evidence" value="ECO:0007669"/>
    <property type="project" value="UniProtKB-KW"/>
</dbReference>
<dbReference type="SUPFAM" id="SSF53850">
    <property type="entry name" value="Periplasmic binding protein-like II"/>
    <property type="match status" value="1"/>
</dbReference>
<dbReference type="Proteomes" id="UP000248689">
    <property type="component" value="Unassembled WGS sequence"/>
</dbReference>
<feature type="binding site" evidence="3">
    <location>
        <position position="220"/>
    </location>
    <ligand>
        <name>Fe cation</name>
        <dbReference type="ChEBI" id="CHEBI:24875"/>
    </ligand>
</feature>